<dbReference type="STRING" id="80876.SAMN05421779_103352"/>
<accession>A0A1N7LIR8</accession>
<dbReference type="Proteomes" id="UP000185678">
    <property type="component" value="Unassembled WGS sequence"/>
</dbReference>
<name>A0A1N7LIR8_9PROT</name>
<reference evidence="1 2" key="1">
    <citation type="submission" date="2017-01" db="EMBL/GenBank/DDBJ databases">
        <authorList>
            <person name="Mah S.A."/>
            <person name="Swanson W.J."/>
            <person name="Moy G.W."/>
            <person name="Vacquier V.D."/>
        </authorList>
    </citation>
    <scope>NUCLEOTIDE SEQUENCE [LARGE SCALE GENOMIC DNA]</scope>
    <source>
        <strain evidence="1 2">DSM 11589</strain>
    </source>
</reference>
<proteinExistence type="predicted"/>
<evidence type="ECO:0000313" key="1">
    <source>
        <dbReference type="EMBL" id="SIS73697.1"/>
    </source>
</evidence>
<sequence>MSQSTADTAFFDHAFSSVLSVIERTRDSIVAGQGTDLDSKQKMRLSREISRLTSLSATAMSLLLMYKALVDGQGDQIDNIPARLEELYQGLQVQPADDGLGDVVLPPETVALLADAGQAFGLMERVYGMIAAQIAN</sequence>
<dbReference type="Gene3D" id="1.10.8.930">
    <property type="entry name" value="Protein of unknown function DUF1465"/>
    <property type="match status" value="1"/>
</dbReference>
<dbReference type="EMBL" id="FTOA01000003">
    <property type="protein sequence ID" value="SIS73697.1"/>
    <property type="molecule type" value="Genomic_DNA"/>
</dbReference>
<dbReference type="AlphaFoldDB" id="A0A1N7LIR8"/>
<gene>
    <name evidence="1" type="ORF">SAMN05421779_103352</name>
</gene>
<dbReference type="InterPro" id="IPR038301">
    <property type="entry name" value="AraC-like_sf"/>
</dbReference>
<protein>
    <submittedName>
        <fullName evidence="1">Uncharacterized protein</fullName>
    </submittedName>
</protein>
<evidence type="ECO:0000313" key="2">
    <source>
        <dbReference type="Proteomes" id="UP000185678"/>
    </source>
</evidence>
<dbReference type="RefSeq" id="WP_076399997.1">
    <property type="nucleotide sequence ID" value="NZ_FTOA01000003.1"/>
</dbReference>
<keyword evidence="2" id="KW-1185">Reference proteome</keyword>
<organism evidence="1 2">
    <name type="scientific">Insolitispirillum peregrinum</name>
    <dbReference type="NCBI Taxonomy" id="80876"/>
    <lineage>
        <taxon>Bacteria</taxon>
        <taxon>Pseudomonadati</taxon>
        <taxon>Pseudomonadota</taxon>
        <taxon>Alphaproteobacteria</taxon>
        <taxon>Rhodospirillales</taxon>
        <taxon>Novispirillaceae</taxon>
        <taxon>Insolitispirillum</taxon>
    </lineage>
</organism>